<comment type="caution">
    <text evidence="2">The sequence shown here is derived from an EMBL/GenBank/DDBJ whole genome shotgun (WGS) entry which is preliminary data.</text>
</comment>
<accession>A0A8S1E514</accession>
<reference evidence="2 3" key="1">
    <citation type="submission" date="2020-04" db="EMBL/GenBank/DDBJ databases">
        <authorList>
            <person name="Laetsch R D."/>
            <person name="Stevens L."/>
            <person name="Kumar S."/>
            <person name="Blaxter L. M."/>
        </authorList>
    </citation>
    <scope>NUCLEOTIDE SEQUENCE [LARGE SCALE GENOMIC DNA]</scope>
</reference>
<dbReference type="EMBL" id="CADEPM010000001">
    <property type="protein sequence ID" value="CAB3396554.1"/>
    <property type="molecule type" value="Genomic_DNA"/>
</dbReference>
<sequence length="302" mass="34470">MTKTGGVRKRKKQRVSADLTESTTQSEENSGTKAKKNGRKKKSKVGSGSGETGSTEAQKPEGNTKKVVSMSPAGSAESMTYSEDMSSKKEPLCLNPQRKRLEQLHESDPIAMKFSDPSAELVQPIEEVSAEDFEGEVAGIKNEQLKLLTIEKLRLTRALRRVNIDETYLKKWFENVSKRFDKYESIMDKIEEVVNEYHKKREKSMEDIVNSMRPLTAHWKTNEELLKRLQQNMKNCGLLSLSHKALFDDVVHYTVSFLRKVLFTMAWIRDILFTPTDDDRRRVENSLKSDIGGSRSAEFVRS</sequence>
<organism evidence="2 3">
    <name type="scientific">Caenorhabditis bovis</name>
    <dbReference type="NCBI Taxonomy" id="2654633"/>
    <lineage>
        <taxon>Eukaryota</taxon>
        <taxon>Metazoa</taxon>
        <taxon>Ecdysozoa</taxon>
        <taxon>Nematoda</taxon>
        <taxon>Chromadorea</taxon>
        <taxon>Rhabditida</taxon>
        <taxon>Rhabditina</taxon>
        <taxon>Rhabditomorpha</taxon>
        <taxon>Rhabditoidea</taxon>
        <taxon>Rhabditidae</taxon>
        <taxon>Peloderinae</taxon>
        <taxon>Caenorhabditis</taxon>
    </lineage>
</organism>
<dbReference type="OrthoDB" id="5874431at2759"/>
<feature type="compositionally biased region" description="Basic residues" evidence="1">
    <location>
        <begin position="33"/>
        <end position="44"/>
    </location>
</feature>
<dbReference type="Proteomes" id="UP000494206">
    <property type="component" value="Unassembled WGS sequence"/>
</dbReference>
<keyword evidence="3" id="KW-1185">Reference proteome</keyword>
<feature type="compositionally biased region" description="Polar residues" evidence="1">
    <location>
        <begin position="19"/>
        <end position="29"/>
    </location>
</feature>
<evidence type="ECO:0000313" key="3">
    <source>
        <dbReference type="Proteomes" id="UP000494206"/>
    </source>
</evidence>
<dbReference type="AlphaFoldDB" id="A0A8S1E514"/>
<proteinExistence type="predicted"/>
<protein>
    <submittedName>
        <fullName evidence="2">Uncharacterized protein</fullName>
    </submittedName>
</protein>
<gene>
    <name evidence="2" type="ORF">CBOVIS_LOCUS86</name>
</gene>
<evidence type="ECO:0000313" key="2">
    <source>
        <dbReference type="EMBL" id="CAB3396554.1"/>
    </source>
</evidence>
<feature type="compositionally biased region" description="Basic residues" evidence="1">
    <location>
        <begin position="1"/>
        <end position="14"/>
    </location>
</feature>
<feature type="region of interest" description="Disordered" evidence="1">
    <location>
        <begin position="1"/>
        <end position="89"/>
    </location>
</feature>
<evidence type="ECO:0000256" key="1">
    <source>
        <dbReference type="SAM" id="MobiDB-lite"/>
    </source>
</evidence>
<name>A0A8S1E514_9PELO</name>